<dbReference type="EMBL" id="JAHQIW010004947">
    <property type="protein sequence ID" value="KAJ1364333.1"/>
    <property type="molecule type" value="Genomic_DNA"/>
</dbReference>
<sequence>MDLANRMEWKLFEVIDYVNVAHLDSGATTVSRKSSPPAQLRLWAGISRHGFWFFSDRSRYDNSATNIIMGNMQSQVIIISPQNCE</sequence>
<name>A0AAD5QTM6_PARTN</name>
<evidence type="ECO:0000313" key="2">
    <source>
        <dbReference type="Proteomes" id="UP001196413"/>
    </source>
</evidence>
<comment type="caution">
    <text evidence="1">The sequence shown here is derived from an EMBL/GenBank/DDBJ whole genome shotgun (WGS) entry which is preliminary data.</text>
</comment>
<evidence type="ECO:0000313" key="1">
    <source>
        <dbReference type="EMBL" id="KAJ1364333.1"/>
    </source>
</evidence>
<reference evidence="1" key="1">
    <citation type="submission" date="2021-06" db="EMBL/GenBank/DDBJ databases">
        <title>Parelaphostrongylus tenuis whole genome reference sequence.</title>
        <authorList>
            <person name="Garwood T.J."/>
            <person name="Larsen P.A."/>
            <person name="Fountain-Jones N.M."/>
            <person name="Garbe J.R."/>
            <person name="Macchietto M.G."/>
            <person name="Kania S.A."/>
            <person name="Gerhold R.W."/>
            <person name="Richards J.E."/>
            <person name="Wolf T.M."/>
        </authorList>
    </citation>
    <scope>NUCLEOTIDE SEQUENCE</scope>
    <source>
        <strain evidence="1">MNPRO001-30</strain>
        <tissue evidence="1">Meninges</tissue>
    </source>
</reference>
<gene>
    <name evidence="1" type="ORF">KIN20_024413</name>
</gene>
<protein>
    <submittedName>
        <fullName evidence="1">Uncharacterized protein</fullName>
    </submittedName>
</protein>
<dbReference type="Proteomes" id="UP001196413">
    <property type="component" value="Unassembled WGS sequence"/>
</dbReference>
<organism evidence="1 2">
    <name type="scientific">Parelaphostrongylus tenuis</name>
    <name type="common">Meningeal worm</name>
    <dbReference type="NCBI Taxonomy" id="148309"/>
    <lineage>
        <taxon>Eukaryota</taxon>
        <taxon>Metazoa</taxon>
        <taxon>Ecdysozoa</taxon>
        <taxon>Nematoda</taxon>
        <taxon>Chromadorea</taxon>
        <taxon>Rhabditida</taxon>
        <taxon>Rhabditina</taxon>
        <taxon>Rhabditomorpha</taxon>
        <taxon>Strongyloidea</taxon>
        <taxon>Metastrongylidae</taxon>
        <taxon>Parelaphostrongylus</taxon>
    </lineage>
</organism>
<accession>A0AAD5QTM6</accession>
<proteinExistence type="predicted"/>
<dbReference type="AlphaFoldDB" id="A0AAD5QTM6"/>
<keyword evidence="2" id="KW-1185">Reference proteome</keyword>